<keyword evidence="3" id="KW-1185">Reference proteome</keyword>
<name>A0A5C7GHH9_9FLAO</name>
<organism evidence="2 3">
    <name type="scientific">Seonamhaeicola maritimus</name>
    <dbReference type="NCBI Taxonomy" id="2591822"/>
    <lineage>
        <taxon>Bacteria</taxon>
        <taxon>Pseudomonadati</taxon>
        <taxon>Bacteroidota</taxon>
        <taxon>Flavobacteriia</taxon>
        <taxon>Flavobacteriales</taxon>
        <taxon>Flavobacteriaceae</taxon>
    </lineage>
</organism>
<dbReference type="EMBL" id="VRKQ01000010">
    <property type="protein sequence ID" value="TXG36761.1"/>
    <property type="molecule type" value="Genomic_DNA"/>
</dbReference>
<protein>
    <recommendedName>
        <fullName evidence="4">Cytochrome c domain-containing protein</fullName>
    </recommendedName>
</protein>
<accession>A0A5C7GHH9</accession>
<feature type="signal peptide" evidence="1">
    <location>
        <begin position="1"/>
        <end position="22"/>
    </location>
</feature>
<evidence type="ECO:0000313" key="3">
    <source>
        <dbReference type="Proteomes" id="UP000321080"/>
    </source>
</evidence>
<dbReference type="RefSeq" id="WP_147767686.1">
    <property type="nucleotide sequence ID" value="NZ_VRKQ01000010.1"/>
</dbReference>
<sequence length="122" mass="13510">MKKLFKIVLACGLTLICFSCYYNEFPEEGEEIIIDPTEDVSFASDIIPIFSSDNCAQCHNATLDPDLRAGNEYGSLVPEYVTANNANGSKLYTKLAVDGHRDLDDTSLALIKEWINRGAENN</sequence>
<evidence type="ECO:0000313" key="2">
    <source>
        <dbReference type="EMBL" id="TXG36761.1"/>
    </source>
</evidence>
<dbReference type="AlphaFoldDB" id="A0A5C7GHH9"/>
<gene>
    <name evidence="2" type="ORF">FUA22_09275</name>
</gene>
<comment type="caution">
    <text evidence="2">The sequence shown here is derived from an EMBL/GenBank/DDBJ whole genome shotgun (WGS) entry which is preliminary data.</text>
</comment>
<dbReference type="Proteomes" id="UP000321080">
    <property type="component" value="Unassembled WGS sequence"/>
</dbReference>
<evidence type="ECO:0000256" key="1">
    <source>
        <dbReference type="SAM" id="SignalP"/>
    </source>
</evidence>
<keyword evidence="1" id="KW-0732">Signal</keyword>
<reference evidence="2 3" key="1">
    <citation type="submission" date="2019-08" db="EMBL/GenBank/DDBJ databases">
        <title>Seonamhaeicola sediminis sp. nov., isolated from marine sediment.</title>
        <authorList>
            <person name="Cao W.R."/>
        </authorList>
    </citation>
    <scope>NUCLEOTIDE SEQUENCE [LARGE SCALE GENOMIC DNA]</scope>
    <source>
        <strain evidence="2 3">1505</strain>
    </source>
</reference>
<dbReference type="OrthoDB" id="1384247at2"/>
<evidence type="ECO:0008006" key="4">
    <source>
        <dbReference type="Google" id="ProtNLM"/>
    </source>
</evidence>
<proteinExistence type="predicted"/>
<feature type="chain" id="PRO_5023119692" description="Cytochrome c domain-containing protein" evidence="1">
    <location>
        <begin position="23"/>
        <end position="122"/>
    </location>
</feature>